<reference evidence="1 2" key="1">
    <citation type="journal article" date="2008" name="Proc. Natl. Acad. Sci. U.S.A.">
        <title>The genome of Cyanothece 51142, a unicellular diazotrophic cyanobacterium important in the marine nitrogen cycle.</title>
        <authorList>
            <person name="Welsh E.A."/>
            <person name="Liberton M."/>
            <person name="Stoeckel J."/>
            <person name="Loh T."/>
            <person name="Elvitigala T."/>
            <person name="Wang C."/>
            <person name="Wollam A."/>
            <person name="Fulton R.S."/>
            <person name="Clifton S.W."/>
            <person name="Jacobs J.M."/>
            <person name="Aurora R."/>
            <person name="Ghosh B.K."/>
            <person name="Sherman L.A."/>
            <person name="Smith R.D."/>
            <person name="Wilson R.K."/>
            <person name="Pakrasi H.B."/>
        </authorList>
    </citation>
    <scope>NUCLEOTIDE SEQUENCE [LARGE SCALE GENOMIC DNA]</scope>
    <source>
        <strain evidence="2">ATCC 51142 / BH68</strain>
    </source>
</reference>
<evidence type="ECO:0000313" key="2">
    <source>
        <dbReference type="Proteomes" id="UP000001203"/>
    </source>
</evidence>
<dbReference type="HOGENOM" id="CLU_2786914_0_0_3"/>
<dbReference type="RefSeq" id="WP_009543101.1">
    <property type="nucleotide sequence ID" value="NC_010546.1"/>
</dbReference>
<accession>B1WZ87</accession>
<dbReference type="KEGG" id="cyt:cce_0101"/>
<proteinExistence type="predicted"/>
<name>B1WZ87_CROS5</name>
<gene>
    <name evidence="1" type="ordered locus">cce_0101</name>
</gene>
<organism evidence="1 2">
    <name type="scientific">Crocosphaera subtropica (strain ATCC 51142 / BH68)</name>
    <name type="common">Cyanothece sp. (strain ATCC 51142)</name>
    <dbReference type="NCBI Taxonomy" id="43989"/>
    <lineage>
        <taxon>Bacteria</taxon>
        <taxon>Bacillati</taxon>
        <taxon>Cyanobacteriota</taxon>
        <taxon>Cyanophyceae</taxon>
        <taxon>Oscillatoriophycideae</taxon>
        <taxon>Chroococcales</taxon>
        <taxon>Aphanothecaceae</taxon>
        <taxon>Crocosphaera</taxon>
        <taxon>Crocosphaera subtropica</taxon>
    </lineage>
</organism>
<dbReference type="Proteomes" id="UP000001203">
    <property type="component" value="Chromosome circular"/>
</dbReference>
<dbReference type="EMBL" id="CP000806">
    <property type="protein sequence ID" value="ACB49453.1"/>
    <property type="molecule type" value="Genomic_DNA"/>
</dbReference>
<sequence length="68" mass="7535">MIQLPDLSIVKEKLILMTQANKRQASFGYGVGSHGKVISCFLCTYNQTKPKHGQFIKFFINSITGGIS</sequence>
<dbReference type="STRING" id="43989.cce_0101"/>
<dbReference type="OrthoDB" id="583066at2"/>
<evidence type="ECO:0000313" key="1">
    <source>
        <dbReference type="EMBL" id="ACB49453.1"/>
    </source>
</evidence>
<protein>
    <submittedName>
        <fullName evidence="1">Uncharacterized protein</fullName>
    </submittedName>
</protein>
<dbReference type="AlphaFoldDB" id="B1WZ87"/>
<keyword evidence="2" id="KW-1185">Reference proteome</keyword>